<name>Q8EL01_OCEIH</name>
<dbReference type="AlphaFoldDB" id="Q8EL01"/>
<evidence type="ECO:0000259" key="1">
    <source>
        <dbReference type="Pfam" id="PF13454"/>
    </source>
</evidence>
<accession>Q8EL01</accession>
<proteinExistence type="predicted"/>
<gene>
    <name evidence="2" type="ordered locus">OB3431</name>
</gene>
<evidence type="ECO:0000313" key="3">
    <source>
        <dbReference type="Proteomes" id="UP000000822"/>
    </source>
</evidence>
<dbReference type="Gene3D" id="3.50.50.60">
    <property type="entry name" value="FAD/NAD(P)-binding domain"/>
    <property type="match status" value="1"/>
</dbReference>
<dbReference type="InterPro" id="IPR036188">
    <property type="entry name" value="FAD/NAD-bd_sf"/>
</dbReference>
<sequence length="385" mass="43305">MYKWIIIGGGVQGCSVASRLLLENKVTTEELVIIDPHAEPLEMWQRITSKIGMQYLRSPVVHHLEADPYSLKKFAKEHDFTQPFKGKYGRPRLDLFNDHSLHLVNESGVRDCWKQGDVNKLVKHKDGWGVSVQDGHVFYGERVILAIGVNNTPHFPPWAQELKDNERMNHIFEWKEDFPNSGSLIVVGGGMTAAQLASNLSTQKDVHSVTLIKRHPFRIHRFDSDPGWLGPKFLTSFDKLTNYRKRREVIQEARYRGSITKDIYLNVKKQIKAGKLHVYNGEIVSAKLEDQGIQLTMSQDEVLCGDAVLLSTGPESTLPGREWLKDVIDHLGLPCAPCGFPIVSKTLEWKNGLFVAGALAELEIGPVSRNIAGARKATERIVQTA</sequence>
<dbReference type="STRING" id="221109.gene:10735683"/>
<dbReference type="SUPFAM" id="SSF51905">
    <property type="entry name" value="FAD/NAD(P)-binding domain"/>
    <property type="match status" value="2"/>
</dbReference>
<dbReference type="Pfam" id="PF13454">
    <property type="entry name" value="NAD_binding_9"/>
    <property type="match status" value="1"/>
</dbReference>
<protein>
    <submittedName>
        <fullName evidence="2">Hypothetical conserved protein</fullName>
    </submittedName>
</protein>
<reference evidence="2 3" key="2">
    <citation type="journal article" date="2002" name="Nucleic Acids Res.">
        <title>Genome sequence of Oceanobacillus iheyensis isolated from the Iheya Ridge and its unexpected adaptive capabilities to extreme environments.</title>
        <authorList>
            <person name="Takami H."/>
            <person name="Takaki Y."/>
            <person name="Uchiyama I."/>
        </authorList>
    </citation>
    <scope>NUCLEOTIDE SEQUENCE [LARGE SCALE GENOMIC DNA]</scope>
    <source>
        <strain evidence="3">DSM 14371 / CIP 107618 / JCM 11309 / KCTC 3954 / HTE831</strain>
    </source>
</reference>
<evidence type="ECO:0000313" key="2">
    <source>
        <dbReference type="EMBL" id="BAC15387.1"/>
    </source>
</evidence>
<dbReference type="RefSeq" id="WP_011067829.1">
    <property type="nucleotide sequence ID" value="NC_004193.1"/>
</dbReference>
<dbReference type="Proteomes" id="UP000000822">
    <property type="component" value="Chromosome"/>
</dbReference>
<dbReference type="PANTHER" id="PTHR38663">
    <property type="match status" value="1"/>
</dbReference>
<keyword evidence="3" id="KW-1185">Reference proteome</keyword>
<dbReference type="OrthoDB" id="370110at2"/>
<organism evidence="2 3">
    <name type="scientific">Oceanobacillus iheyensis (strain DSM 14371 / CIP 107618 / JCM 11309 / KCTC 3954 / HTE831)</name>
    <dbReference type="NCBI Taxonomy" id="221109"/>
    <lineage>
        <taxon>Bacteria</taxon>
        <taxon>Bacillati</taxon>
        <taxon>Bacillota</taxon>
        <taxon>Bacilli</taxon>
        <taxon>Bacillales</taxon>
        <taxon>Bacillaceae</taxon>
        <taxon>Oceanobacillus</taxon>
    </lineage>
</organism>
<feature type="domain" description="FAD-dependent urate hydroxylase HpyO/Asp monooxygenase CreE-like FAD/NAD(P)-binding" evidence="1">
    <location>
        <begin position="5"/>
        <end position="149"/>
    </location>
</feature>
<dbReference type="InterPro" id="IPR038732">
    <property type="entry name" value="HpyO/CreE_NAD-binding"/>
</dbReference>
<dbReference type="KEGG" id="oih:OB3431"/>
<reference evidence="2 3" key="1">
    <citation type="journal article" date="2001" name="FEMS Microbiol. Lett.">
        <title>Oceanobacillus iheyensis gen. nov., sp. nov., a deep-sea extremely halotolerant and alkaliphilic species isolated from a depth of 1050 m on the Iheya Ridge.</title>
        <authorList>
            <person name="Lu J."/>
            <person name="Nogi Y."/>
            <person name="Takami H."/>
        </authorList>
    </citation>
    <scope>NUCLEOTIDE SEQUENCE [LARGE SCALE GENOMIC DNA]</scope>
    <source>
        <strain evidence="3">DSM 14371 / CIP 107618 / JCM 11309 / KCTC 3954 / HTE831</strain>
    </source>
</reference>
<dbReference type="PANTHER" id="PTHR38663:SF1">
    <property type="entry name" value="L-ORNITHINE N(5)-MONOOXYGENASE"/>
    <property type="match status" value="1"/>
</dbReference>
<dbReference type="EMBL" id="BA000028">
    <property type="protein sequence ID" value="BAC15387.1"/>
    <property type="molecule type" value="Genomic_DNA"/>
</dbReference>
<dbReference type="HOGENOM" id="CLU_014633_2_0_9"/>
<dbReference type="eggNOG" id="COG2072">
    <property type="taxonomic scope" value="Bacteria"/>
</dbReference>